<dbReference type="GO" id="GO:0005524">
    <property type="term" value="F:ATP binding"/>
    <property type="evidence" value="ECO:0007669"/>
    <property type="project" value="UniProtKB-KW"/>
</dbReference>
<evidence type="ECO:0000256" key="5">
    <source>
        <dbReference type="ARBA" id="ARBA00022741"/>
    </source>
</evidence>
<dbReference type="PROSITE" id="PS50893">
    <property type="entry name" value="ABC_TRANSPORTER_2"/>
    <property type="match status" value="1"/>
</dbReference>
<evidence type="ECO:0000256" key="4">
    <source>
        <dbReference type="ARBA" id="ARBA00022692"/>
    </source>
</evidence>
<dbReference type="Pfam" id="PF00664">
    <property type="entry name" value="ABC_membrane"/>
    <property type="match status" value="1"/>
</dbReference>
<feature type="transmembrane region" description="Helical" evidence="9">
    <location>
        <begin position="238"/>
        <end position="262"/>
    </location>
</feature>
<evidence type="ECO:0000256" key="7">
    <source>
        <dbReference type="ARBA" id="ARBA00022989"/>
    </source>
</evidence>
<gene>
    <name evidence="12" type="ORF">ADM90_15020</name>
</gene>
<dbReference type="InterPro" id="IPR017871">
    <property type="entry name" value="ABC_transporter-like_CS"/>
</dbReference>
<comment type="subcellular location">
    <subcellularLocation>
        <location evidence="1">Cell membrane</location>
        <topology evidence="1">Multi-pass membrane protein</topology>
    </subcellularLocation>
</comment>
<evidence type="ECO:0000256" key="8">
    <source>
        <dbReference type="ARBA" id="ARBA00023136"/>
    </source>
</evidence>
<sequence>MQAIKQLGQYLAPYKFLTIIAPLLMVLEVTMDLLQPTIMQHMIDTGIANEDHPYVFKMFGWMLISAVLGLVGGIGCSYYSSKAAIHFASDIRQALYEKMMSYSARERDTLTTGRLITILTSDVESIQRAFMMTLRIFVRGPLLFIGAVIIVFITARELFSILLIIVPILIIAMYFFTKYSGMLYRRVQEAIDAVNTKLQENLAGIRVVKAFRREQQQISQFSSLNHALTKRFMTAEQIVGVLVPFTMFVVNLGIVAALWLGAIKVEAGTLQVGVILAFINYLTMILNGLMSSSMVLMQIARALPSGERIVDVLHKDVVVKEAANALAEPLAGAIDFDHVSYRYYDTAEDVLKNISFSVQPGQTVGIIGKTGSGKSTLVKLLPRLFDPTGGEIRVDGKPLKSYALATLRAYIGFTPQRALLFSGTIDSNVRLGKDEASAEELQQALDAACASEFVERLEQGLAYPLAQGATNLSGGQKQRLALSRALIRKPAILVLDDTTSALDSGSERHVQQAIAANYADTTTFIVASKITSIQQADMILVLADGEIVGQGTHQELLQTNPHYQAIYASQQKAGEQA</sequence>
<evidence type="ECO:0000259" key="10">
    <source>
        <dbReference type="PROSITE" id="PS50893"/>
    </source>
</evidence>
<dbReference type="OrthoDB" id="9770415at2"/>
<dbReference type="STRING" id="33935.ADM90_15020"/>
<dbReference type="Proteomes" id="UP000037977">
    <property type="component" value="Unassembled WGS sequence"/>
</dbReference>
<dbReference type="InterPro" id="IPR011527">
    <property type="entry name" value="ABC1_TM_dom"/>
</dbReference>
<organism evidence="12 13">
    <name type="scientific">Lysinibacillus macroides</name>
    <dbReference type="NCBI Taxonomy" id="33935"/>
    <lineage>
        <taxon>Bacteria</taxon>
        <taxon>Bacillati</taxon>
        <taxon>Bacillota</taxon>
        <taxon>Bacilli</taxon>
        <taxon>Bacillales</taxon>
        <taxon>Bacillaceae</taxon>
        <taxon>Lysinibacillus</taxon>
    </lineage>
</organism>
<dbReference type="AlphaFoldDB" id="A0A0M9DHH9"/>
<evidence type="ECO:0000256" key="6">
    <source>
        <dbReference type="ARBA" id="ARBA00022840"/>
    </source>
</evidence>
<evidence type="ECO:0000313" key="12">
    <source>
        <dbReference type="EMBL" id="KOY80526.1"/>
    </source>
</evidence>
<feature type="domain" description="ABC transporter" evidence="10">
    <location>
        <begin position="334"/>
        <end position="569"/>
    </location>
</feature>
<keyword evidence="4 9" id="KW-0812">Transmembrane</keyword>
<dbReference type="GO" id="GO:0005886">
    <property type="term" value="C:plasma membrane"/>
    <property type="evidence" value="ECO:0007669"/>
    <property type="project" value="UniProtKB-SubCell"/>
</dbReference>
<dbReference type="Gene3D" id="1.20.1560.10">
    <property type="entry name" value="ABC transporter type 1, transmembrane domain"/>
    <property type="match status" value="1"/>
</dbReference>
<feature type="transmembrane region" description="Helical" evidence="9">
    <location>
        <begin position="159"/>
        <end position="176"/>
    </location>
</feature>
<keyword evidence="8 9" id="KW-0472">Membrane</keyword>
<dbReference type="InterPro" id="IPR027417">
    <property type="entry name" value="P-loop_NTPase"/>
</dbReference>
<evidence type="ECO:0000259" key="11">
    <source>
        <dbReference type="PROSITE" id="PS50929"/>
    </source>
</evidence>
<keyword evidence="5" id="KW-0547">Nucleotide-binding</keyword>
<proteinExistence type="predicted"/>
<dbReference type="GO" id="GO:0016887">
    <property type="term" value="F:ATP hydrolysis activity"/>
    <property type="evidence" value="ECO:0007669"/>
    <property type="project" value="InterPro"/>
</dbReference>
<keyword evidence="7 9" id="KW-1133">Transmembrane helix</keyword>
<dbReference type="CDD" id="cd18548">
    <property type="entry name" value="ABC_6TM_Tm287_like"/>
    <property type="match status" value="1"/>
</dbReference>
<dbReference type="SUPFAM" id="SSF90123">
    <property type="entry name" value="ABC transporter transmembrane region"/>
    <property type="match status" value="1"/>
</dbReference>
<keyword evidence="3" id="KW-1003">Cell membrane</keyword>
<dbReference type="InterPro" id="IPR003439">
    <property type="entry name" value="ABC_transporter-like_ATP-bd"/>
</dbReference>
<protein>
    <submittedName>
        <fullName evidence="12">Multidrug ABC transporter ATP-binding protein</fullName>
    </submittedName>
</protein>
<feature type="transmembrane region" description="Helical" evidence="9">
    <location>
        <begin position="136"/>
        <end position="153"/>
    </location>
</feature>
<dbReference type="EMBL" id="LGCI01000010">
    <property type="protein sequence ID" value="KOY80526.1"/>
    <property type="molecule type" value="Genomic_DNA"/>
</dbReference>
<dbReference type="Gene3D" id="3.40.50.300">
    <property type="entry name" value="P-loop containing nucleotide triphosphate hydrolases"/>
    <property type="match status" value="1"/>
</dbReference>
<feature type="transmembrane region" description="Helical" evidence="9">
    <location>
        <begin position="54"/>
        <end position="79"/>
    </location>
</feature>
<dbReference type="PATRIC" id="fig|33935.3.peg.1731"/>
<dbReference type="Pfam" id="PF00005">
    <property type="entry name" value="ABC_tran"/>
    <property type="match status" value="1"/>
</dbReference>
<dbReference type="FunFam" id="3.40.50.300:FF:000221">
    <property type="entry name" value="Multidrug ABC transporter ATP-binding protein"/>
    <property type="match status" value="1"/>
</dbReference>
<keyword evidence="13" id="KW-1185">Reference proteome</keyword>
<dbReference type="RefSeq" id="WP_053995768.1">
    <property type="nucleotide sequence ID" value="NZ_CP065643.1"/>
</dbReference>
<feature type="transmembrane region" description="Helical" evidence="9">
    <location>
        <begin position="12"/>
        <end position="34"/>
    </location>
</feature>
<dbReference type="InterPro" id="IPR003593">
    <property type="entry name" value="AAA+_ATPase"/>
</dbReference>
<dbReference type="InterPro" id="IPR039421">
    <property type="entry name" value="Type_1_exporter"/>
</dbReference>
<accession>A0A0M9DHH9</accession>
<reference evidence="12 13" key="1">
    <citation type="submission" date="2015-07" db="EMBL/GenBank/DDBJ databases">
        <title>Genome sequencing project for genomic taxonomy and phylogenomics of Bacillus-like bacteria.</title>
        <authorList>
            <person name="Liu B."/>
            <person name="Wang J."/>
            <person name="Zhu Y."/>
            <person name="Liu G."/>
            <person name="Chen Q."/>
            <person name="Chen Z."/>
            <person name="Che J."/>
            <person name="Ge C."/>
            <person name="Shi H."/>
            <person name="Pan Z."/>
            <person name="Liu X."/>
        </authorList>
    </citation>
    <scope>NUCLEOTIDE SEQUENCE [LARGE SCALE GENOMIC DNA]</scope>
    <source>
        <strain evidence="12 13">DSM 54</strain>
    </source>
</reference>
<evidence type="ECO:0000256" key="9">
    <source>
        <dbReference type="SAM" id="Phobius"/>
    </source>
</evidence>
<keyword evidence="2" id="KW-0813">Transport</keyword>
<dbReference type="InterPro" id="IPR036640">
    <property type="entry name" value="ABC1_TM_sf"/>
</dbReference>
<name>A0A0M9DHH9_9BACI</name>
<evidence type="ECO:0000256" key="1">
    <source>
        <dbReference type="ARBA" id="ARBA00004651"/>
    </source>
</evidence>
<evidence type="ECO:0000313" key="13">
    <source>
        <dbReference type="Proteomes" id="UP000037977"/>
    </source>
</evidence>
<dbReference type="GO" id="GO:0015421">
    <property type="term" value="F:ABC-type oligopeptide transporter activity"/>
    <property type="evidence" value="ECO:0007669"/>
    <property type="project" value="TreeGrafter"/>
</dbReference>
<keyword evidence="6 12" id="KW-0067">ATP-binding</keyword>
<dbReference type="SMART" id="SM00382">
    <property type="entry name" value="AAA"/>
    <property type="match status" value="1"/>
</dbReference>
<comment type="caution">
    <text evidence="12">The sequence shown here is derived from an EMBL/GenBank/DDBJ whole genome shotgun (WGS) entry which is preliminary data.</text>
</comment>
<evidence type="ECO:0000256" key="2">
    <source>
        <dbReference type="ARBA" id="ARBA00022448"/>
    </source>
</evidence>
<feature type="transmembrane region" description="Helical" evidence="9">
    <location>
        <begin position="268"/>
        <end position="289"/>
    </location>
</feature>
<feature type="domain" description="ABC transmembrane type-1" evidence="11">
    <location>
        <begin position="19"/>
        <end position="301"/>
    </location>
</feature>
<dbReference type="PANTHER" id="PTHR43394:SF1">
    <property type="entry name" value="ATP-BINDING CASSETTE SUB-FAMILY B MEMBER 10, MITOCHONDRIAL"/>
    <property type="match status" value="1"/>
</dbReference>
<dbReference type="PANTHER" id="PTHR43394">
    <property type="entry name" value="ATP-DEPENDENT PERMEASE MDL1, MITOCHONDRIAL"/>
    <property type="match status" value="1"/>
</dbReference>
<evidence type="ECO:0000256" key="3">
    <source>
        <dbReference type="ARBA" id="ARBA00022475"/>
    </source>
</evidence>
<dbReference type="PROSITE" id="PS50929">
    <property type="entry name" value="ABC_TM1F"/>
    <property type="match status" value="1"/>
</dbReference>
<dbReference type="PROSITE" id="PS00211">
    <property type="entry name" value="ABC_TRANSPORTER_1"/>
    <property type="match status" value="1"/>
</dbReference>
<dbReference type="SUPFAM" id="SSF52540">
    <property type="entry name" value="P-loop containing nucleoside triphosphate hydrolases"/>
    <property type="match status" value="1"/>
</dbReference>